<evidence type="ECO:0000313" key="4">
    <source>
        <dbReference type="Proteomes" id="UP000639396"/>
    </source>
</evidence>
<dbReference type="Pfam" id="PF01882">
    <property type="entry name" value="DUF58"/>
    <property type="match status" value="1"/>
</dbReference>
<dbReference type="RefSeq" id="WP_190931449.1">
    <property type="nucleotide sequence ID" value="NZ_JACXJA010000048.1"/>
</dbReference>
<protein>
    <submittedName>
        <fullName evidence="3">DUF58 domain-containing protein</fullName>
    </submittedName>
</protein>
<organism evidence="3 4">
    <name type="scientific">Paenibacillus oceani</name>
    <dbReference type="NCBI Taxonomy" id="2772510"/>
    <lineage>
        <taxon>Bacteria</taxon>
        <taxon>Bacillati</taxon>
        <taxon>Bacillota</taxon>
        <taxon>Bacilli</taxon>
        <taxon>Bacillales</taxon>
        <taxon>Paenibacillaceae</taxon>
        <taxon>Paenibacillus</taxon>
    </lineage>
</organism>
<sequence>MRSWSWGNFAAVAGLCLGSYGLYAWRGGYSSSFLLYGTAALLILALLPVSLGMRGLRVERTIEQSRYFAGEDVPVTVTIRRGTVFPAGWIVVTDVWTDGREEYRHSRLLFPGFRGIVRYRYKLSRAARGQYRFFRTDVHAGDWIGLLRRRLSFAGENGIAVYPKPLHLDQYGKRTFAESDNPVALPWMKPSQSSVMTGIRGYAPGDPQRTIHWKATARSGSLMTKSSDPTDSGRLLVVLDRSSDVYVGKEGAERFEACVRVAAGLAEQAVRQRLQIGLYAGSPDQAFPLALTPGPAGMYELLSRVKADEPGSAADLILQEAAGWPAECPVALVTAAADESVVRAARILRSCRRRLDVWLVHTGTEMPDRYRPWVQELETAGCRVYAVALVRSHWREAGGAEDVIV</sequence>
<dbReference type="AlphaFoldDB" id="A0A927CH38"/>
<reference evidence="3" key="1">
    <citation type="submission" date="2020-09" db="EMBL/GenBank/DDBJ databases">
        <title>A novel bacterium of genus Paenibacillus, isolated from South China Sea.</title>
        <authorList>
            <person name="Huang H."/>
            <person name="Mo K."/>
            <person name="Hu Y."/>
        </authorList>
    </citation>
    <scope>NUCLEOTIDE SEQUENCE</scope>
    <source>
        <strain evidence="3">IB182363</strain>
    </source>
</reference>
<dbReference type="PANTHER" id="PTHR34351">
    <property type="entry name" value="SLR1927 PROTEIN-RELATED"/>
    <property type="match status" value="1"/>
</dbReference>
<keyword evidence="1" id="KW-0472">Membrane</keyword>
<evidence type="ECO:0000256" key="1">
    <source>
        <dbReference type="SAM" id="Phobius"/>
    </source>
</evidence>
<dbReference type="InterPro" id="IPR002881">
    <property type="entry name" value="DUF58"/>
</dbReference>
<proteinExistence type="predicted"/>
<evidence type="ECO:0000313" key="3">
    <source>
        <dbReference type="EMBL" id="MBD2865826.1"/>
    </source>
</evidence>
<accession>A0A927CH38</accession>
<comment type="caution">
    <text evidence="3">The sequence shown here is derived from an EMBL/GenBank/DDBJ whole genome shotgun (WGS) entry which is preliminary data.</text>
</comment>
<dbReference type="PANTHER" id="PTHR34351:SF2">
    <property type="entry name" value="DUF58 DOMAIN-CONTAINING PROTEIN"/>
    <property type="match status" value="1"/>
</dbReference>
<feature type="domain" description="DUF58" evidence="2">
    <location>
        <begin position="199"/>
        <end position="314"/>
    </location>
</feature>
<keyword evidence="1" id="KW-0812">Transmembrane</keyword>
<keyword evidence="1" id="KW-1133">Transmembrane helix</keyword>
<name>A0A927CH38_9BACL</name>
<dbReference type="EMBL" id="JACXJA010000048">
    <property type="protein sequence ID" value="MBD2865826.1"/>
    <property type="molecule type" value="Genomic_DNA"/>
</dbReference>
<keyword evidence="4" id="KW-1185">Reference proteome</keyword>
<feature type="transmembrane region" description="Helical" evidence="1">
    <location>
        <begin position="34"/>
        <end position="56"/>
    </location>
</feature>
<evidence type="ECO:0000259" key="2">
    <source>
        <dbReference type="Pfam" id="PF01882"/>
    </source>
</evidence>
<dbReference type="Proteomes" id="UP000639396">
    <property type="component" value="Unassembled WGS sequence"/>
</dbReference>
<gene>
    <name evidence="3" type="ORF">IDH45_27975</name>
</gene>